<dbReference type="eggNOG" id="COG1409">
    <property type="taxonomic scope" value="Bacteria"/>
</dbReference>
<organism evidence="4">
    <name type="scientific">Solibacter usitatus (strain Ellin6076)</name>
    <dbReference type="NCBI Taxonomy" id="234267"/>
    <lineage>
        <taxon>Bacteria</taxon>
        <taxon>Pseudomonadati</taxon>
        <taxon>Acidobacteriota</taxon>
        <taxon>Terriglobia</taxon>
        <taxon>Bryobacterales</taxon>
        <taxon>Solibacteraceae</taxon>
        <taxon>Candidatus Solibacter</taxon>
    </lineage>
</organism>
<dbReference type="GO" id="GO:0016787">
    <property type="term" value="F:hydrolase activity"/>
    <property type="evidence" value="ECO:0007669"/>
    <property type="project" value="UniProtKB-KW"/>
</dbReference>
<protein>
    <submittedName>
        <fullName evidence="4">Metallophosphoesterase</fullName>
    </submittedName>
</protein>
<dbReference type="EMBL" id="CP000473">
    <property type="protein sequence ID" value="ABJ81097.1"/>
    <property type="molecule type" value="Genomic_DNA"/>
</dbReference>
<sequence length="317" mass="35897" precursor="true">MKIPALFCILAIAGAGLPGQNANPELALPLKPKSVRFAIIGDFGTGGERQYELAPQINHYHEIFPFEFVLTMGDNLYGGQHESDFKWKFEYPYRVLLDSGVKFYASLGNHDSPNQVYYKPFNMNGRRYYDFRRGDAAFFALDSNYMDPEQVAWLRKELTASNAKWKICYFHHPLYSHAKMHGSDTDLRKTLEPLFEETGVRLVLSGHEHVYERLKPQHGIYYIVLGSSGELRPHDLRPSPDTAKGFDTDNTFAIFEISEDECYFQVISRMGLTVDSGAIPSLLIEKSGTPNPLALQHHEGNTLGGADLLQRVAVHHQ</sequence>
<gene>
    <name evidence="4" type="ordered locus">Acid_0081</name>
</gene>
<dbReference type="InterPro" id="IPR004843">
    <property type="entry name" value="Calcineurin-like_PHP"/>
</dbReference>
<evidence type="ECO:0000259" key="3">
    <source>
        <dbReference type="Pfam" id="PF00149"/>
    </source>
</evidence>
<dbReference type="InterPro" id="IPR029052">
    <property type="entry name" value="Metallo-depent_PP-like"/>
</dbReference>
<accession>Q02CW9</accession>
<feature type="domain" description="Calcineurin-like phosphoesterase" evidence="3">
    <location>
        <begin position="36"/>
        <end position="211"/>
    </location>
</feature>
<dbReference type="SUPFAM" id="SSF56300">
    <property type="entry name" value="Metallo-dependent phosphatases"/>
    <property type="match status" value="1"/>
</dbReference>
<dbReference type="InterPro" id="IPR051558">
    <property type="entry name" value="Metallophosphoesterase_PAP"/>
</dbReference>
<dbReference type="PANTHER" id="PTHR10161:SF14">
    <property type="entry name" value="TARTRATE-RESISTANT ACID PHOSPHATASE TYPE 5"/>
    <property type="match status" value="1"/>
</dbReference>
<dbReference type="HOGENOM" id="CLU_043332_2_0_0"/>
<dbReference type="STRING" id="234267.Acid_0081"/>
<dbReference type="Gene3D" id="3.60.21.10">
    <property type="match status" value="1"/>
</dbReference>
<name>Q02CW9_SOLUE</name>
<evidence type="ECO:0000313" key="4">
    <source>
        <dbReference type="EMBL" id="ABJ81097.1"/>
    </source>
</evidence>
<keyword evidence="2" id="KW-0378">Hydrolase</keyword>
<keyword evidence="1" id="KW-0732">Signal</keyword>
<dbReference type="AlphaFoldDB" id="Q02CW9"/>
<dbReference type="Pfam" id="PF00149">
    <property type="entry name" value="Metallophos"/>
    <property type="match status" value="1"/>
</dbReference>
<proteinExistence type="predicted"/>
<dbReference type="PANTHER" id="PTHR10161">
    <property type="entry name" value="TARTRATE-RESISTANT ACID PHOSPHATASE TYPE 5"/>
    <property type="match status" value="1"/>
</dbReference>
<dbReference type="OrthoDB" id="9809781at2"/>
<dbReference type="KEGG" id="sus:Acid_0081"/>
<reference evidence="4" key="1">
    <citation type="submission" date="2006-10" db="EMBL/GenBank/DDBJ databases">
        <title>Complete sequence of Solibacter usitatus Ellin6076.</title>
        <authorList>
            <consortium name="US DOE Joint Genome Institute"/>
            <person name="Copeland A."/>
            <person name="Lucas S."/>
            <person name="Lapidus A."/>
            <person name="Barry K."/>
            <person name="Detter J.C."/>
            <person name="Glavina del Rio T."/>
            <person name="Hammon N."/>
            <person name="Israni S."/>
            <person name="Dalin E."/>
            <person name="Tice H."/>
            <person name="Pitluck S."/>
            <person name="Thompson L.S."/>
            <person name="Brettin T."/>
            <person name="Bruce D."/>
            <person name="Han C."/>
            <person name="Tapia R."/>
            <person name="Gilna P."/>
            <person name="Schmutz J."/>
            <person name="Larimer F."/>
            <person name="Land M."/>
            <person name="Hauser L."/>
            <person name="Kyrpides N."/>
            <person name="Mikhailova N."/>
            <person name="Janssen P.H."/>
            <person name="Kuske C.R."/>
            <person name="Richardson P."/>
        </authorList>
    </citation>
    <scope>NUCLEOTIDE SEQUENCE</scope>
    <source>
        <strain evidence="4">Ellin6076</strain>
    </source>
</reference>
<dbReference type="InParanoid" id="Q02CW9"/>
<evidence type="ECO:0000256" key="1">
    <source>
        <dbReference type="ARBA" id="ARBA00022729"/>
    </source>
</evidence>
<evidence type="ECO:0000256" key="2">
    <source>
        <dbReference type="ARBA" id="ARBA00022801"/>
    </source>
</evidence>